<dbReference type="Proteomes" id="UP001596997">
    <property type="component" value="Unassembled WGS sequence"/>
</dbReference>
<evidence type="ECO:0000313" key="3">
    <source>
        <dbReference type="EMBL" id="MFD0965195.1"/>
    </source>
</evidence>
<sequence>MKKTITIILVLLVSSISFAQNEKMIEGKWKFKNLYEEEKLEEKDIQTAKMFFKDMSISFSEGNYDGQFMGVKDTGTYKVKGQKKIIMTSNKEGRENAMLIIKVSKNELIIGMGKGGKDGKFVMQRIEPADEALKQN</sequence>
<dbReference type="EMBL" id="JBHTJM010000011">
    <property type="protein sequence ID" value="MFD0965195.1"/>
    <property type="molecule type" value="Genomic_DNA"/>
</dbReference>
<evidence type="ECO:0000256" key="1">
    <source>
        <dbReference type="SAM" id="SignalP"/>
    </source>
</evidence>
<organism evidence="3 4">
    <name type="scientific">Pseudofulvibacter geojedonensis</name>
    <dbReference type="NCBI Taxonomy" id="1123758"/>
    <lineage>
        <taxon>Bacteria</taxon>
        <taxon>Pseudomonadati</taxon>
        <taxon>Bacteroidota</taxon>
        <taxon>Flavobacteriia</taxon>
        <taxon>Flavobacteriales</taxon>
        <taxon>Flavobacteriaceae</taxon>
        <taxon>Pseudofulvibacter</taxon>
    </lineage>
</organism>
<feature type="signal peptide" evidence="1">
    <location>
        <begin position="1"/>
        <end position="19"/>
    </location>
</feature>
<feature type="chain" id="PRO_5045968477" evidence="1">
    <location>
        <begin position="20"/>
        <end position="136"/>
    </location>
</feature>
<dbReference type="InterPro" id="IPR024311">
    <property type="entry name" value="Lipocalin-like"/>
</dbReference>
<evidence type="ECO:0000259" key="2">
    <source>
        <dbReference type="Pfam" id="PF13648"/>
    </source>
</evidence>
<feature type="domain" description="Lipocalin-like" evidence="2">
    <location>
        <begin position="25"/>
        <end position="109"/>
    </location>
</feature>
<keyword evidence="1" id="KW-0732">Signal</keyword>
<proteinExistence type="predicted"/>
<comment type="caution">
    <text evidence="3">The sequence shown here is derived from an EMBL/GenBank/DDBJ whole genome shotgun (WGS) entry which is preliminary data.</text>
</comment>
<keyword evidence="4" id="KW-1185">Reference proteome</keyword>
<accession>A0ABW3I6M6</accession>
<reference evidence="4" key="1">
    <citation type="journal article" date="2019" name="Int. J. Syst. Evol. Microbiol.">
        <title>The Global Catalogue of Microorganisms (GCM) 10K type strain sequencing project: providing services to taxonomists for standard genome sequencing and annotation.</title>
        <authorList>
            <consortium name="The Broad Institute Genomics Platform"/>
            <consortium name="The Broad Institute Genome Sequencing Center for Infectious Disease"/>
            <person name="Wu L."/>
            <person name="Ma J."/>
        </authorList>
    </citation>
    <scope>NUCLEOTIDE SEQUENCE [LARGE SCALE GENOMIC DNA]</scope>
    <source>
        <strain evidence="4">CCUG 62114</strain>
    </source>
</reference>
<dbReference type="RefSeq" id="WP_377717270.1">
    <property type="nucleotide sequence ID" value="NZ_JBHTJM010000011.1"/>
</dbReference>
<protein>
    <submittedName>
        <fullName evidence="3">Lipocalin family protein</fullName>
    </submittedName>
</protein>
<dbReference type="Pfam" id="PF13648">
    <property type="entry name" value="Lipocalin_4"/>
    <property type="match status" value="1"/>
</dbReference>
<name>A0ABW3I6M6_9FLAO</name>
<evidence type="ECO:0000313" key="4">
    <source>
        <dbReference type="Proteomes" id="UP001596997"/>
    </source>
</evidence>
<gene>
    <name evidence="3" type="ORF">ACFQ1O_14350</name>
</gene>